<dbReference type="GO" id="GO:0003697">
    <property type="term" value="F:single-stranded DNA binding"/>
    <property type="evidence" value="ECO:0007669"/>
    <property type="project" value="UniProtKB-UniRule"/>
</dbReference>
<dbReference type="EMBL" id="CU466930">
    <property type="protein sequence ID" value="CAO81384.1"/>
    <property type="molecule type" value="Genomic_DNA"/>
</dbReference>
<comment type="subcellular location">
    <subcellularLocation>
        <location evidence="6">Cytoplasm</location>
    </subcellularLocation>
</comment>
<keyword evidence="3 6" id="KW-0547">Nucleotide-binding</keyword>
<dbReference type="InterPro" id="IPR042174">
    <property type="entry name" value="RecF_2"/>
</dbReference>
<dbReference type="SUPFAM" id="SSF52540">
    <property type="entry name" value="P-loop containing nucleoside triphosphate hydrolases"/>
    <property type="match status" value="1"/>
</dbReference>
<dbReference type="HOGENOM" id="CLU_040267_0_1_0"/>
<name>B0VFV3_CLOAI</name>
<dbReference type="GO" id="GO:0009432">
    <property type="term" value="P:SOS response"/>
    <property type="evidence" value="ECO:0007669"/>
    <property type="project" value="UniProtKB-UniRule"/>
</dbReference>
<accession>B0VFV3</accession>
<organism evidence="8 9">
    <name type="scientific">Cloacimonas acidaminovorans (strain Evry)</name>
    <dbReference type="NCBI Taxonomy" id="459349"/>
    <lineage>
        <taxon>Bacteria</taxon>
        <taxon>Pseudomonadati</taxon>
        <taxon>Candidatus Cloacimonadota</taxon>
        <taxon>Candidatus Cloacimonadia</taxon>
        <taxon>Candidatus Cloacimonadales</taxon>
        <taxon>Candidatus Cloacimonadaceae</taxon>
        <taxon>Candidatus Cloacimonas</taxon>
    </lineage>
</organism>
<evidence type="ECO:0000313" key="8">
    <source>
        <dbReference type="EMBL" id="CAO81384.1"/>
    </source>
</evidence>
<keyword evidence="5 6" id="KW-0238">DNA-binding</keyword>
<sequence>MNLAKIELENFRSYRQNEFDFNPQGCLIIGPNGCGKTNLLEAIAYCSIGKSIRFHHDEELLNFGGQFFRVQSLFISDQQTPKKVSLSYADQHKLLKIDELPIRQLSSLFEVVKVIYCAPEDHLLISGSPRFRRQYFDLAISQLYPPYINVLRHFLHIVQQRNAMLKRNYSRAEITSWNLSFASSLAEVWNYRNRYLKQVNTAFQETFKDIFPASTAISLAYIPSLKLPLESSPEEIIKHLATIEEREKLLQRSLVGAHLDDYEFKLKGRKMLTYASQGQKRIAVIILKLIQARLIEKVTGIKPIMLFDDIFAELDTFHSQQIRNCINNRYQVFIASPKEDLCNIWQGYQIQKLEGMDK</sequence>
<feature type="binding site" evidence="6">
    <location>
        <begin position="30"/>
        <end position="37"/>
    </location>
    <ligand>
        <name>ATP</name>
        <dbReference type="ChEBI" id="CHEBI:30616"/>
    </ligand>
</feature>
<evidence type="ECO:0000256" key="6">
    <source>
        <dbReference type="HAMAP-Rule" id="MF_00365"/>
    </source>
</evidence>
<dbReference type="OrthoDB" id="9795626at2"/>
<comment type="similarity">
    <text evidence="6">Belongs to the RecF family.</text>
</comment>
<feature type="domain" description="RecF/RecN/SMC N-terminal" evidence="7">
    <location>
        <begin position="3"/>
        <end position="342"/>
    </location>
</feature>
<keyword evidence="9" id="KW-1185">Reference proteome</keyword>
<protein>
    <recommendedName>
        <fullName evidence="6">DNA replication and repair protein RecF</fullName>
    </recommendedName>
</protein>
<dbReference type="STRING" id="459349.CLOAM1537"/>
<dbReference type="NCBIfam" id="TIGR00611">
    <property type="entry name" value="recf"/>
    <property type="match status" value="1"/>
</dbReference>
<evidence type="ECO:0000256" key="4">
    <source>
        <dbReference type="ARBA" id="ARBA00022840"/>
    </source>
</evidence>
<keyword evidence="2 6" id="KW-0235">DNA replication</keyword>
<dbReference type="Pfam" id="PF02463">
    <property type="entry name" value="SMC_N"/>
    <property type="match status" value="1"/>
</dbReference>
<keyword evidence="6" id="KW-0234">DNA repair</keyword>
<dbReference type="Gene3D" id="3.40.50.300">
    <property type="entry name" value="P-loop containing nucleotide triphosphate hydrolases"/>
    <property type="match status" value="1"/>
</dbReference>
<dbReference type="PANTHER" id="PTHR32182:SF0">
    <property type="entry name" value="DNA REPLICATION AND REPAIR PROTEIN RECF"/>
    <property type="match status" value="1"/>
</dbReference>
<keyword evidence="1 6" id="KW-0963">Cytoplasm</keyword>
<dbReference type="GO" id="GO:0006260">
    <property type="term" value="P:DNA replication"/>
    <property type="evidence" value="ECO:0007669"/>
    <property type="project" value="UniProtKB-UniRule"/>
</dbReference>
<dbReference type="AlphaFoldDB" id="B0VFV3"/>
<keyword evidence="4 6" id="KW-0067">ATP-binding</keyword>
<dbReference type="GO" id="GO:0006302">
    <property type="term" value="P:double-strand break repair"/>
    <property type="evidence" value="ECO:0007669"/>
    <property type="project" value="TreeGrafter"/>
</dbReference>
<dbReference type="RefSeq" id="WP_015425242.1">
    <property type="nucleotide sequence ID" value="NC_020449.1"/>
</dbReference>
<dbReference type="GO" id="GO:0005737">
    <property type="term" value="C:cytoplasm"/>
    <property type="evidence" value="ECO:0007669"/>
    <property type="project" value="UniProtKB-SubCell"/>
</dbReference>
<evidence type="ECO:0000256" key="1">
    <source>
        <dbReference type="ARBA" id="ARBA00022490"/>
    </source>
</evidence>
<gene>
    <name evidence="6" type="primary">recF</name>
    <name evidence="8" type="ordered locus">CLOAM1537</name>
</gene>
<dbReference type="InterPro" id="IPR001238">
    <property type="entry name" value="DNA-binding_RecF"/>
</dbReference>
<dbReference type="Gene3D" id="1.20.1050.90">
    <property type="entry name" value="RecF/RecN/SMC, N-terminal domain"/>
    <property type="match status" value="1"/>
</dbReference>
<comment type="function">
    <text evidence="6">The RecF protein is involved in DNA metabolism; it is required for DNA replication and normal SOS inducibility. RecF binds preferentially to single-stranded, linear DNA. It also seems to bind ATP.</text>
</comment>
<keyword evidence="6" id="KW-0742">SOS response</keyword>
<dbReference type="Proteomes" id="UP000002019">
    <property type="component" value="Chromosome"/>
</dbReference>
<evidence type="ECO:0000256" key="3">
    <source>
        <dbReference type="ARBA" id="ARBA00022741"/>
    </source>
</evidence>
<evidence type="ECO:0000256" key="2">
    <source>
        <dbReference type="ARBA" id="ARBA00022705"/>
    </source>
</evidence>
<keyword evidence="6" id="KW-0227">DNA damage</keyword>
<evidence type="ECO:0000256" key="5">
    <source>
        <dbReference type="ARBA" id="ARBA00023125"/>
    </source>
</evidence>
<evidence type="ECO:0000313" key="9">
    <source>
        <dbReference type="Proteomes" id="UP000002019"/>
    </source>
</evidence>
<dbReference type="InterPro" id="IPR027417">
    <property type="entry name" value="P-loop_NTPase"/>
</dbReference>
<dbReference type="HAMAP" id="MF_00365">
    <property type="entry name" value="RecF"/>
    <property type="match status" value="1"/>
</dbReference>
<dbReference type="KEGG" id="caci:CLOAM1537"/>
<reference evidence="8 9" key="1">
    <citation type="journal article" date="2008" name="J. Bacteriol.">
        <title>'Candidatus Cloacamonas acidaminovorans': genome sequence reconstruction provides a first glimpse of a new bacterial division.</title>
        <authorList>
            <person name="Pelletier E."/>
            <person name="Kreimeyer A."/>
            <person name="Bocs S."/>
            <person name="Rouy Z."/>
            <person name="Gyapay G."/>
            <person name="Chouari R."/>
            <person name="Riviere D."/>
            <person name="Ganesan A."/>
            <person name="Daegelen P."/>
            <person name="Sghir A."/>
            <person name="Cohen G.N."/>
            <person name="Medigue C."/>
            <person name="Weissenbach J."/>
            <person name="Le Paslier D."/>
        </authorList>
    </citation>
    <scope>NUCLEOTIDE SEQUENCE [LARGE SCALE GENOMIC DNA]</scope>
    <source>
        <strain evidence="9">Evry</strain>
    </source>
</reference>
<dbReference type="PANTHER" id="PTHR32182">
    <property type="entry name" value="DNA REPLICATION AND REPAIR PROTEIN RECF"/>
    <property type="match status" value="1"/>
</dbReference>
<dbReference type="eggNOG" id="COG1195">
    <property type="taxonomic scope" value="Bacteria"/>
</dbReference>
<dbReference type="InterPro" id="IPR003395">
    <property type="entry name" value="RecF/RecN/SMC_N"/>
</dbReference>
<dbReference type="GO" id="GO:0005524">
    <property type="term" value="F:ATP binding"/>
    <property type="evidence" value="ECO:0007669"/>
    <property type="project" value="UniProtKB-UniRule"/>
</dbReference>
<dbReference type="GO" id="GO:0000731">
    <property type="term" value="P:DNA synthesis involved in DNA repair"/>
    <property type="evidence" value="ECO:0007669"/>
    <property type="project" value="TreeGrafter"/>
</dbReference>
<evidence type="ECO:0000259" key="7">
    <source>
        <dbReference type="Pfam" id="PF02463"/>
    </source>
</evidence>
<proteinExistence type="inferred from homology"/>